<dbReference type="InterPro" id="IPR020843">
    <property type="entry name" value="ER"/>
</dbReference>
<dbReference type="Proteomes" id="UP000838763">
    <property type="component" value="Unassembled WGS sequence"/>
</dbReference>
<evidence type="ECO:0000256" key="1">
    <source>
        <dbReference type="ARBA" id="ARBA00023002"/>
    </source>
</evidence>
<evidence type="ECO:0000313" key="5">
    <source>
        <dbReference type="EMBL" id="CAI4217807.1"/>
    </source>
</evidence>
<dbReference type="CDD" id="cd05288">
    <property type="entry name" value="PGDH"/>
    <property type="match status" value="1"/>
</dbReference>
<dbReference type="AlphaFoldDB" id="A0A9P1H6S5"/>
<evidence type="ECO:0000256" key="2">
    <source>
        <dbReference type="ARBA" id="ARBA00069006"/>
    </source>
</evidence>
<evidence type="ECO:0000256" key="3">
    <source>
        <dbReference type="ARBA" id="ARBA00083301"/>
    </source>
</evidence>
<dbReference type="SUPFAM" id="SSF50129">
    <property type="entry name" value="GroES-like"/>
    <property type="match status" value="1"/>
</dbReference>
<dbReference type="InterPro" id="IPR045010">
    <property type="entry name" value="MDR_fam"/>
</dbReference>
<name>A0A9P1H6S5_9PEZI</name>
<dbReference type="PANTHER" id="PTHR43205:SF7">
    <property type="entry name" value="PROSTAGLANDIN REDUCTASE 1"/>
    <property type="match status" value="1"/>
</dbReference>
<accession>A0A9P1H6S5</accession>
<dbReference type="GO" id="GO:0016628">
    <property type="term" value="F:oxidoreductase activity, acting on the CH-CH group of donors, NAD or NADP as acceptor"/>
    <property type="evidence" value="ECO:0007669"/>
    <property type="project" value="InterPro"/>
</dbReference>
<dbReference type="SMART" id="SM00829">
    <property type="entry name" value="PKS_ER"/>
    <property type="match status" value="1"/>
</dbReference>
<keyword evidence="6" id="KW-1185">Reference proteome</keyword>
<dbReference type="SUPFAM" id="SSF51735">
    <property type="entry name" value="NAD(P)-binding Rossmann-fold domains"/>
    <property type="match status" value="1"/>
</dbReference>
<keyword evidence="1" id="KW-0560">Oxidoreductase</keyword>
<dbReference type="InterPro" id="IPR011032">
    <property type="entry name" value="GroES-like_sf"/>
</dbReference>
<sequence>MVSNKTLIFNKIPTGPLLLPAFEIGEPIVNSTVCKVLRSDAPEYKEGDIVIGYLPIAEYVVTNPTDGKLRKVHNPHNLDLGLFLGPLGMPGLTAWAGLHRIGKPKKGETIFVSSAAGAVGQVVGQVAKKEGLKVIGSVGSQDKLDFITKELGFDAGFNYKEEKPLDALNRLAPEGIDIYFENVGGDHLEAALTAMNRDGRIPVCGMIAEYNTPPEKRSGIKGLFQLVTKQILMEGFLVGRDDFGPAYFKEHQEKVQEWLADGSFKAKTHVTEGIDNAAEGLVGMLQGENFGKAVVRI</sequence>
<comment type="caution">
    <text evidence="5">The sequence shown here is derived from an EMBL/GenBank/DDBJ whole genome shotgun (WGS) entry which is preliminary data.</text>
</comment>
<feature type="domain" description="Enoyl reductase (ER)" evidence="4">
    <location>
        <begin position="15"/>
        <end position="295"/>
    </location>
</feature>
<protein>
    <recommendedName>
        <fullName evidence="2">Dehydrogenase FUB6</fullName>
    </recommendedName>
    <alternativeName>
        <fullName evidence="3">Fusaric acid biosynthesis protein 6</fullName>
    </alternativeName>
</protein>
<dbReference type="Gene3D" id="3.40.50.720">
    <property type="entry name" value="NAD(P)-binding Rossmann-like Domain"/>
    <property type="match status" value="1"/>
</dbReference>
<dbReference type="FunFam" id="3.40.50.720:FF:000121">
    <property type="entry name" value="Prostaglandin reductase 2"/>
    <property type="match status" value="1"/>
</dbReference>
<dbReference type="OrthoDB" id="809632at2759"/>
<reference evidence="5" key="1">
    <citation type="submission" date="2022-11" db="EMBL/GenBank/DDBJ databases">
        <authorList>
            <person name="Scott C."/>
            <person name="Bruce N."/>
        </authorList>
    </citation>
    <scope>NUCLEOTIDE SEQUENCE</scope>
</reference>
<dbReference type="EMBL" id="CALLCH030000017">
    <property type="protein sequence ID" value="CAI4217807.1"/>
    <property type="molecule type" value="Genomic_DNA"/>
</dbReference>
<evidence type="ECO:0000313" key="6">
    <source>
        <dbReference type="Proteomes" id="UP000838763"/>
    </source>
</evidence>
<dbReference type="Pfam" id="PF00107">
    <property type="entry name" value="ADH_zinc_N"/>
    <property type="match status" value="1"/>
</dbReference>
<dbReference type="PANTHER" id="PTHR43205">
    <property type="entry name" value="PROSTAGLANDIN REDUCTASE"/>
    <property type="match status" value="1"/>
</dbReference>
<organism evidence="5 6">
    <name type="scientific">Parascedosporium putredinis</name>
    <dbReference type="NCBI Taxonomy" id="1442378"/>
    <lineage>
        <taxon>Eukaryota</taxon>
        <taxon>Fungi</taxon>
        <taxon>Dikarya</taxon>
        <taxon>Ascomycota</taxon>
        <taxon>Pezizomycotina</taxon>
        <taxon>Sordariomycetes</taxon>
        <taxon>Hypocreomycetidae</taxon>
        <taxon>Microascales</taxon>
        <taxon>Microascaceae</taxon>
        <taxon>Parascedosporium</taxon>
    </lineage>
</organism>
<dbReference type="Gene3D" id="3.90.180.10">
    <property type="entry name" value="Medium-chain alcohol dehydrogenases, catalytic domain"/>
    <property type="match status" value="1"/>
</dbReference>
<evidence type="ECO:0000259" key="4">
    <source>
        <dbReference type="SMART" id="SM00829"/>
    </source>
</evidence>
<dbReference type="InterPro" id="IPR013149">
    <property type="entry name" value="ADH-like_C"/>
</dbReference>
<gene>
    <name evidence="5" type="ORF">PPNO1_LOCUS7407</name>
</gene>
<dbReference type="InterPro" id="IPR036291">
    <property type="entry name" value="NAD(P)-bd_dom_sf"/>
</dbReference>
<proteinExistence type="predicted"/>